<dbReference type="Pfam" id="PF08241">
    <property type="entry name" value="Methyltransf_11"/>
    <property type="match status" value="1"/>
</dbReference>
<dbReference type="GO" id="GO:0032259">
    <property type="term" value="P:methylation"/>
    <property type="evidence" value="ECO:0007669"/>
    <property type="project" value="UniProtKB-KW"/>
</dbReference>
<keyword evidence="2" id="KW-0808">Transferase</keyword>
<name>A0A0P9GYW7_9ARCH</name>
<accession>A0A0P9GYW7</accession>
<comment type="caution">
    <text evidence="2">The sequence shown here is derived from an EMBL/GenBank/DDBJ whole genome shotgun (WGS) entry which is preliminary data.</text>
</comment>
<sequence>MNEPAMGKIMDKIKPLIIGNNILDIGTGFGTVIKALIKNEDMSITSIDPEMWRFEQLKNTFLDEIYKNRLKLLKLSIEETGFMDKQFTTSISLFSAHHFTDPIRAMNEIDRITSNAIIIADWSPRSSGISNPHTPEELQLSMDIIINYAMDHGYRINNYKMWYSVYRKK</sequence>
<dbReference type="SUPFAM" id="SSF53335">
    <property type="entry name" value="S-adenosyl-L-methionine-dependent methyltransferases"/>
    <property type="match status" value="1"/>
</dbReference>
<dbReference type="PATRIC" id="fig|507754.4.peg.1873"/>
<proteinExistence type="predicted"/>
<dbReference type="GO" id="GO:0008757">
    <property type="term" value="F:S-adenosylmethionine-dependent methyltransferase activity"/>
    <property type="evidence" value="ECO:0007669"/>
    <property type="project" value="InterPro"/>
</dbReference>
<evidence type="ECO:0000313" key="2">
    <source>
        <dbReference type="EMBL" id="KPV46742.1"/>
    </source>
</evidence>
<dbReference type="AlphaFoldDB" id="A0A0P9GYW7"/>
<gene>
    <name evidence="2" type="ORF">SE19_04220</name>
</gene>
<dbReference type="Gene3D" id="3.40.50.150">
    <property type="entry name" value="Vaccinia Virus protein VP39"/>
    <property type="match status" value="1"/>
</dbReference>
<dbReference type="InterPro" id="IPR013216">
    <property type="entry name" value="Methyltransf_11"/>
</dbReference>
<evidence type="ECO:0000259" key="1">
    <source>
        <dbReference type="Pfam" id="PF08241"/>
    </source>
</evidence>
<feature type="domain" description="Methyltransferase type 11" evidence="1">
    <location>
        <begin position="23"/>
        <end position="113"/>
    </location>
</feature>
<reference evidence="2 3" key="1">
    <citation type="submission" date="2015-09" db="EMBL/GenBank/DDBJ databases">
        <title>Draft genome sequence of Acidiplasma aeolicum DSM 18409.</title>
        <authorList>
            <person name="Hemp J."/>
        </authorList>
    </citation>
    <scope>NUCLEOTIDE SEQUENCE [LARGE SCALE GENOMIC DNA]</scope>
    <source>
        <strain evidence="2 3">V</strain>
    </source>
</reference>
<dbReference type="RefSeq" id="WP_054964119.1">
    <property type="nucleotide sequence ID" value="NZ_LJCQ01000188.1"/>
</dbReference>
<evidence type="ECO:0000313" key="3">
    <source>
        <dbReference type="Proteomes" id="UP000050515"/>
    </source>
</evidence>
<organism evidence="2 3">
    <name type="scientific">Acidiplasma aeolicum</name>
    <dbReference type="NCBI Taxonomy" id="507754"/>
    <lineage>
        <taxon>Archaea</taxon>
        <taxon>Methanobacteriati</taxon>
        <taxon>Thermoplasmatota</taxon>
        <taxon>Thermoplasmata</taxon>
        <taxon>Thermoplasmatales</taxon>
        <taxon>Ferroplasmaceae</taxon>
        <taxon>Acidiplasma</taxon>
    </lineage>
</organism>
<dbReference type="EMBL" id="LJCQ01000188">
    <property type="protein sequence ID" value="KPV46742.1"/>
    <property type="molecule type" value="Genomic_DNA"/>
</dbReference>
<keyword evidence="2" id="KW-0489">Methyltransferase</keyword>
<dbReference type="Proteomes" id="UP000050515">
    <property type="component" value="Unassembled WGS sequence"/>
</dbReference>
<dbReference type="InterPro" id="IPR029063">
    <property type="entry name" value="SAM-dependent_MTases_sf"/>
</dbReference>
<protein>
    <submittedName>
        <fullName evidence="2">SAM-dependent methyltransferase</fullName>
    </submittedName>
</protein>